<evidence type="ECO:0000256" key="1">
    <source>
        <dbReference type="SAM" id="MobiDB-lite"/>
    </source>
</evidence>
<dbReference type="Proteomes" id="UP000253507">
    <property type="component" value="Unassembled WGS sequence"/>
</dbReference>
<proteinExistence type="predicted"/>
<dbReference type="EMBL" id="QOIM01000030">
    <property type="protein sequence ID" value="RCG19230.1"/>
    <property type="molecule type" value="Genomic_DNA"/>
</dbReference>
<feature type="region of interest" description="Disordered" evidence="1">
    <location>
        <begin position="1"/>
        <end position="65"/>
    </location>
</feature>
<sequence length="65" mass="6304">MTAQNPGHQPERDDAAPAEATAPVPGTPPMSELLASCAAAAAVSSPPSQAAPDGEADTVAPPARS</sequence>
<evidence type="ECO:0000313" key="2">
    <source>
        <dbReference type="EMBL" id="RCG19230.1"/>
    </source>
</evidence>
<comment type="caution">
    <text evidence="2">The sequence shown here is derived from an EMBL/GenBank/DDBJ whole genome shotgun (WGS) entry which is preliminary data.</text>
</comment>
<dbReference type="OrthoDB" id="9902204at2"/>
<organism evidence="2 3">
    <name type="scientific">Streptomyces reniochalinae</name>
    <dbReference type="NCBI Taxonomy" id="2250578"/>
    <lineage>
        <taxon>Bacteria</taxon>
        <taxon>Bacillati</taxon>
        <taxon>Actinomycetota</taxon>
        <taxon>Actinomycetes</taxon>
        <taxon>Kitasatosporales</taxon>
        <taxon>Streptomycetaceae</taxon>
        <taxon>Streptomyces</taxon>
    </lineage>
</organism>
<reference evidence="2 3" key="1">
    <citation type="submission" date="2018-06" db="EMBL/GenBank/DDBJ databases">
        <title>Streptomyces reniochalinae sp. nov. and Streptomyces diacarnus sp. nov. from marine sponges.</title>
        <authorList>
            <person name="Li L."/>
        </authorList>
    </citation>
    <scope>NUCLEOTIDE SEQUENCE [LARGE SCALE GENOMIC DNA]</scope>
    <source>
        <strain evidence="2 3">LHW50302</strain>
    </source>
</reference>
<name>A0A367EPV7_9ACTN</name>
<protein>
    <submittedName>
        <fullName evidence="2">Uncharacterized protein</fullName>
    </submittedName>
</protein>
<keyword evidence="3" id="KW-1185">Reference proteome</keyword>
<dbReference type="RefSeq" id="WP_114015397.1">
    <property type="nucleotide sequence ID" value="NZ_QOIM01000030.1"/>
</dbReference>
<accession>A0A367EPV7</accession>
<feature type="compositionally biased region" description="Low complexity" evidence="1">
    <location>
        <begin position="35"/>
        <end position="52"/>
    </location>
</feature>
<gene>
    <name evidence="2" type="ORF">DQ392_11125</name>
</gene>
<dbReference type="AlphaFoldDB" id="A0A367EPV7"/>
<evidence type="ECO:0000313" key="3">
    <source>
        <dbReference type="Proteomes" id="UP000253507"/>
    </source>
</evidence>